<evidence type="ECO:0000313" key="3">
    <source>
        <dbReference type="EMBL" id="MCZ4516887.1"/>
    </source>
</evidence>
<dbReference type="CDD" id="cd00093">
    <property type="entry name" value="HTH_XRE"/>
    <property type="match status" value="2"/>
</dbReference>
<dbReference type="SUPFAM" id="SSF47413">
    <property type="entry name" value="lambda repressor-like DNA-binding domains"/>
    <property type="match status" value="2"/>
</dbReference>
<protein>
    <submittedName>
        <fullName evidence="3">Helix-turn-helix transcriptional regulator</fullName>
    </submittedName>
</protein>
<feature type="domain" description="HTH cro/C1-type" evidence="2">
    <location>
        <begin position="78"/>
        <end position="132"/>
    </location>
</feature>
<dbReference type="Proteomes" id="UP001081071">
    <property type="component" value="Unassembled WGS sequence"/>
</dbReference>
<dbReference type="EMBL" id="JAPWIJ010000001">
    <property type="protein sequence ID" value="MCZ4516887.1"/>
    <property type="molecule type" value="Genomic_DNA"/>
</dbReference>
<feature type="domain" description="HTH cro/C1-type" evidence="2">
    <location>
        <begin position="14"/>
        <end position="68"/>
    </location>
</feature>
<dbReference type="PANTHER" id="PTHR46797">
    <property type="entry name" value="HTH-TYPE TRANSCRIPTIONAL REGULATOR"/>
    <property type="match status" value="1"/>
</dbReference>
<accession>A0ABT4M7E5</accession>
<dbReference type="InterPro" id="IPR010982">
    <property type="entry name" value="Lambda_DNA-bd_dom_sf"/>
</dbReference>
<organism evidence="3 4">
    <name type="scientific">Rhodococcus ruber</name>
    <dbReference type="NCBI Taxonomy" id="1830"/>
    <lineage>
        <taxon>Bacteria</taxon>
        <taxon>Bacillati</taxon>
        <taxon>Actinomycetota</taxon>
        <taxon>Actinomycetes</taxon>
        <taxon>Mycobacteriales</taxon>
        <taxon>Nocardiaceae</taxon>
        <taxon>Rhodococcus</taxon>
    </lineage>
</organism>
<sequence length="150" mass="16093">MPRSGVRGFRADRLRELRVRAGFSADDLAATVGATRQAVSTWETGRSTPPPATLGRIANALHTSVAALVPIPESQLKLSDLRVHAALSQGDAARMLGMSATVLADIERGRKPETEERIESLAEAYGVSTRTVAAAWSRTRDARTTRAQSL</sequence>
<dbReference type="InterPro" id="IPR050807">
    <property type="entry name" value="TransReg_Diox_bact_type"/>
</dbReference>
<dbReference type="Gene3D" id="1.10.260.40">
    <property type="entry name" value="lambda repressor-like DNA-binding domains"/>
    <property type="match status" value="2"/>
</dbReference>
<dbReference type="PROSITE" id="PS50943">
    <property type="entry name" value="HTH_CROC1"/>
    <property type="match status" value="2"/>
</dbReference>
<dbReference type="PANTHER" id="PTHR46797:SF1">
    <property type="entry name" value="METHYLPHOSPHONATE SYNTHASE"/>
    <property type="match status" value="1"/>
</dbReference>
<keyword evidence="1" id="KW-0238">DNA-binding</keyword>
<evidence type="ECO:0000256" key="1">
    <source>
        <dbReference type="ARBA" id="ARBA00023125"/>
    </source>
</evidence>
<name>A0ABT4M7E5_9NOCA</name>
<evidence type="ECO:0000259" key="2">
    <source>
        <dbReference type="PROSITE" id="PS50943"/>
    </source>
</evidence>
<evidence type="ECO:0000313" key="4">
    <source>
        <dbReference type="Proteomes" id="UP001081071"/>
    </source>
</evidence>
<keyword evidence="4" id="KW-1185">Reference proteome</keyword>
<dbReference type="InterPro" id="IPR001387">
    <property type="entry name" value="Cro/C1-type_HTH"/>
</dbReference>
<proteinExistence type="predicted"/>
<comment type="caution">
    <text evidence="3">The sequence shown here is derived from an EMBL/GenBank/DDBJ whole genome shotgun (WGS) entry which is preliminary data.</text>
</comment>
<gene>
    <name evidence="3" type="ORF">O4220_00055</name>
</gene>
<dbReference type="SMART" id="SM00530">
    <property type="entry name" value="HTH_XRE"/>
    <property type="match status" value="2"/>
</dbReference>
<dbReference type="Pfam" id="PF13560">
    <property type="entry name" value="HTH_31"/>
    <property type="match status" value="2"/>
</dbReference>
<reference evidence="3" key="1">
    <citation type="submission" date="2022-12" db="EMBL/GenBank/DDBJ databases">
        <authorList>
            <person name="Krivoruchko A.V."/>
            <person name="Elkin A."/>
        </authorList>
    </citation>
    <scope>NUCLEOTIDE SEQUENCE</scope>
    <source>
        <strain evidence="3">IEGM 1391</strain>
    </source>
</reference>